<organism evidence="1 2">
    <name type="scientific">Metabacillus arenae</name>
    <dbReference type="NCBI Taxonomy" id="2771434"/>
    <lineage>
        <taxon>Bacteria</taxon>
        <taxon>Bacillati</taxon>
        <taxon>Bacillota</taxon>
        <taxon>Bacilli</taxon>
        <taxon>Bacillales</taxon>
        <taxon>Bacillaceae</taxon>
        <taxon>Metabacillus</taxon>
    </lineage>
</organism>
<gene>
    <name evidence="1" type="ORF">IC621_04440</name>
</gene>
<sequence>MNPIILNELKLFAQELQLGDLQAIHDKETFYISRLKLNTRIYIKNAEAEFFNNGTLKASCWKYFSNTAKPKRFASVLFPLDM</sequence>
<dbReference type="RefSeq" id="WP_191156166.1">
    <property type="nucleotide sequence ID" value="NZ_JACXAI010000003.1"/>
</dbReference>
<proteinExistence type="predicted"/>
<keyword evidence="2" id="KW-1185">Reference proteome</keyword>
<dbReference type="AlphaFoldDB" id="A0A926NEQ4"/>
<protein>
    <submittedName>
        <fullName evidence="1">Uncharacterized protein</fullName>
    </submittedName>
</protein>
<name>A0A926NEQ4_9BACI</name>
<evidence type="ECO:0000313" key="2">
    <source>
        <dbReference type="Proteomes" id="UP000626844"/>
    </source>
</evidence>
<reference evidence="1" key="1">
    <citation type="submission" date="2020-09" db="EMBL/GenBank/DDBJ databases">
        <title>A novel bacterium of genus Bacillus, isolated from South China Sea.</title>
        <authorList>
            <person name="Huang H."/>
            <person name="Mo K."/>
            <person name="Hu Y."/>
        </authorList>
    </citation>
    <scope>NUCLEOTIDE SEQUENCE</scope>
    <source>
        <strain evidence="1">IB182487</strain>
    </source>
</reference>
<accession>A0A926NEQ4</accession>
<evidence type="ECO:0000313" key="1">
    <source>
        <dbReference type="EMBL" id="MBD1379470.1"/>
    </source>
</evidence>
<comment type="caution">
    <text evidence="1">The sequence shown here is derived from an EMBL/GenBank/DDBJ whole genome shotgun (WGS) entry which is preliminary data.</text>
</comment>
<dbReference type="EMBL" id="JACXAI010000003">
    <property type="protein sequence ID" value="MBD1379470.1"/>
    <property type="molecule type" value="Genomic_DNA"/>
</dbReference>
<dbReference type="Proteomes" id="UP000626844">
    <property type="component" value="Unassembled WGS sequence"/>
</dbReference>